<evidence type="ECO:0000313" key="5">
    <source>
        <dbReference type="EMBL" id="MDX5932573.1"/>
    </source>
</evidence>
<dbReference type="InterPro" id="IPR051257">
    <property type="entry name" value="Diverse_CBS-Domain"/>
</dbReference>
<dbReference type="AlphaFoldDB" id="A0AAW9DV69"/>
<accession>A0AAW9DV69</accession>
<reference evidence="5 6" key="1">
    <citation type="submission" date="2023-11" db="EMBL/GenBank/DDBJ databases">
        <title>MicrobeMod: A computational toolkit for identifying prokaryotic methylation and restriction-modification with nanopore sequencing.</title>
        <authorList>
            <person name="Crits-Christoph A."/>
            <person name="Kang S.C."/>
            <person name="Lee H."/>
            <person name="Ostrov N."/>
        </authorList>
    </citation>
    <scope>NUCLEOTIDE SEQUENCE [LARGE SCALE GENOMIC DNA]</scope>
    <source>
        <strain evidence="5 6">DSMZ 700</strain>
    </source>
</reference>
<evidence type="ECO:0000259" key="3">
    <source>
        <dbReference type="PROSITE" id="PS50914"/>
    </source>
</evidence>
<dbReference type="SUPFAM" id="SSF54631">
    <property type="entry name" value="CBS-domain pair"/>
    <property type="match status" value="1"/>
</dbReference>
<evidence type="ECO:0000313" key="6">
    <source>
        <dbReference type="Proteomes" id="UP001279553"/>
    </source>
</evidence>
<keyword evidence="6" id="KW-1185">Reference proteome</keyword>
<sequence length="233" mass="24995">MDIKDIMTVAPTTVGPETTIADAGRVMLDRHLSALPVIDRDGRLLGIVTDGDLLRRPELDTAPEIGWWRGFLTPETSARAFVRTRGRHVGEIMTESVVTVAETTRLVDAVAVMEERRIKQLPVVNDGLLVGLLSRRDILTALLDRLIVANDGAMTDEAIATMIRTAIARSNWAPRGTVTVRVVAGVASLGGTVFSEAERNALRVLAENTAGVKSVHDDLALIDPIAGVAYGLG</sequence>
<dbReference type="Gene3D" id="3.30.1340.30">
    <property type="match status" value="1"/>
</dbReference>
<dbReference type="InterPro" id="IPR046342">
    <property type="entry name" value="CBS_dom_sf"/>
</dbReference>
<evidence type="ECO:0000256" key="2">
    <source>
        <dbReference type="PROSITE-ProRule" id="PRU00703"/>
    </source>
</evidence>
<feature type="domain" description="CBS" evidence="4">
    <location>
        <begin position="7"/>
        <end position="64"/>
    </location>
</feature>
<dbReference type="InterPro" id="IPR007055">
    <property type="entry name" value="BON_dom"/>
</dbReference>
<dbReference type="Pfam" id="PF00571">
    <property type="entry name" value="CBS"/>
    <property type="match status" value="2"/>
</dbReference>
<gene>
    <name evidence="5" type="ORF">SIL87_17595</name>
</gene>
<dbReference type="InterPro" id="IPR017080">
    <property type="entry name" value="UCP036990_CBS_BON"/>
</dbReference>
<dbReference type="RefSeq" id="WP_319615429.1">
    <property type="nucleotide sequence ID" value="NZ_JAWXYB010000018.1"/>
</dbReference>
<dbReference type="PROSITE" id="PS50914">
    <property type="entry name" value="BON"/>
    <property type="match status" value="1"/>
</dbReference>
<name>A0AAW9DV69_ACIAO</name>
<dbReference type="PANTHER" id="PTHR43080:SF26">
    <property type="entry name" value="REGULATORY PROTEIN"/>
    <property type="match status" value="1"/>
</dbReference>
<dbReference type="PROSITE" id="PS51371">
    <property type="entry name" value="CBS"/>
    <property type="match status" value="2"/>
</dbReference>
<proteinExistence type="predicted"/>
<organism evidence="5 6">
    <name type="scientific">Acidiphilium acidophilum</name>
    <name type="common">Thiobacillus acidophilus</name>
    <dbReference type="NCBI Taxonomy" id="76588"/>
    <lineage>
        <taxon>Bacteria</taxon>
        <taxon>Pseudomonadati</taxon>
        <taxon>Pseudomonadota</taxon>
        <taxon>Alphaproteobacteria</taxon>
        <taxon>Acetobacterales</taxon>
        <taxon>Acidocellaceae</taxon>
        <taxon>Acidiphilium</taxon>
    </lineage>
</organism>
<dbReference type="Proteomes" id="UP001279553">
    <property type="component" value="Unassembled WGS sequence"/>
</dbReference>
<dbReference type="SMART" id="SM00116">
    <property type="entry name" value="CBS"/>
    <property type="match status" value="2"/>
</dbReference>
<dbReference type="Pfam" id="PF04972">
    <property type="entry name" value="BON"/>
    <property type="match status" value="1"/>
</dbReference>
<dbReference type="InterPro" id="IPR000644">
    <property type="entry name" value="CBS_dom"/>
</dbReference>
<dbReference type="PIRSF" id="PIRSF036990">
    <property type="entry name" value="UCP036990_CBS_BON"/>
    <property type="match status" value="1"/>
</dbReference>
<evidence type="ECO:0000256" key="1">
    <source>
        <dbReference type="ARBA" id="ARBA00023122"/>
    </source>
</evidence>
<comment type="caution">
    <text evidence="5">The sequence shown here is derived from an EMBL/GenBank/DDBJ whole genome shotgun (WGS) entry which is preliminary data.</text>
</comment>
<feature type="domain" description="BON" evidence="3">
    <location>
        <begin position="155"/>
        <end position="223"/>
    </location>
</feature>
<dbReference type="EMBL" id="JAWXYB010000018">
    <property type="protein sequence ID" value="MDX5932573.1"/>
    <property type="molecule type" value="Genomic_DNA"/>
</dbReference>
<protein>
    <submittedName>
        <fullName evidence="5">CBS domain-containing protein</fullName>
    </submittedName>
</protein>
<dbReference type="Gene3D" id="3.10.580.10">
    <property type="entry name" value="CBS-domain"/>
    <property type="match status" value="1"/>
</dbReference>
<dbReference type="CDD" id="cd04586">
    <property type="entry name" value="CBS_pair_BON_assoc"/>
    <property type="match status" value="1"/>
</dbReference>
<dbReference type="PANTHER" id="PTHR43080">
    <property type="entry name" value="CBS DOMAIN-CONTAINING PROTEIN CBSX3, MITOCHONDRIAL"/>
    <property type="match status" value="1"/>
</dbReference>
<evidence type="ECO:0000259" key="4">
    <source>
        <dbReference type="PROSITE" id="PS51371"/>
    </source>
</evidence>
<keyword evidence="1 2" id="KW-0129">CBS domain</keyword>
<feature type="domain" description="CBS" evidence="4">
    <location>
        <begin position="93"/>
        <end position="148"/>
    </location>
</feature>